<sequence>MAEVPRPHGVDLARLVSSDVIAQNLQTHSTSAANSLK</sequence>
<evidence type="ECO:0000313" key="1">
    <source>
        <dbReference type="EMBL" id="BCO29813.1"/>
    </source>
</evidence>
<keyword evidence="2" id="KW-1185">Reference proteome</keyword>
<dbReference type="EMBL" id="AP024238">
    <property type="protein sequence ID" value="BCO29813.1"/>
    <property type="molecule type" value="Genomic_DNA"/>
</dbReference>
<organism evidence="1 2">
    <name type="scientific">Rhodoferax lithotrophicus</name>
    <dbReference type="NCBI Taxonomy" id="2798804"/>
    <lineage>
        <taxon>Bacteria</taxon>
        <taxon>Pseudomonadati</taxon>
        <taxon>Pseudomonadota</taxon>
        <taxon>Betaproteobacteria</taxon>
        <taxon>Burkholderiales</taxon>
        <taxon>Comamonadaceae</taxon>
        <taxon>Rhodoferax</taxon>
    </lineage>
</organism>
<evidence type="ECO:0000313" key="2">
    <source>
        <dbReference type="Proteomes" id="UP000824366"/>
    </source>
</evidence>
<dbReference type="Proteomes" id="UP000824366">
    <property type="component" value="Chromosome"/>
</dbReference>
<gene>
    <name evidence="1" type="ORF">MIZ03_4737</name>
</gene>
<proteinExistence type="predicted"/>
<accession>A0ABN6DHX6</accession>
<name>A0ABN6DHX6_9BURK</name>
<reference evidence="1 2" key="1">
    <citation type="journal article" date="2021" name="Microbiol. Spectr.">
        <title>A Single Bacterium Capable of Oxidation and Reduction of Iron at Circumneutral pH.</title>
        <authorList>
            <person name="Kato S."/>
            <person name="Ohkuma M."/>
        </authorList>
    </citation>
    <scope>NUCLEOTIDE SEQUENCE [LARGE SCALE GENOMIC DNA]</scope>
    <source>
        <strain evidence="1 2">MIZ03</strain>
    </source>
</reference>
<protein>
    <submittedName>
        <fullName evidence="1">Uncharacterized protein</fullName>
    </submittedName>
</protein>